<organism evidence="1 2">
    <name type="scientific">Owenia fusiformis</name>
    <name type="common">Polychaete worm</name>
    <dbReference type="NCBI Taxonomy" id="6347"/>
    <lineage>
        <taxon>Eukaryota</taxon>
        <taxon>Metazoa</taxon>
        <taxon>Spiralia</taxon>
        <taxon>Lophotrochozoa</taxon>
        <taxon>Annelida</taxon>
        <taxon>Polychaeta</taxon>
        <taxon>Sedentaria</taxon>
        <taxon>Canalipalpata</taxon>
        <taxon>Sabellida</taxon>
        <taxon>Oweniida</taxon>
        <taxon>Oweniidae</taxon>
        <taxon>Owenia</taxon>
    </lineage>
</organism>
<dbReference type="AlphaFoldDB" id="A0A8J1UCW8"/>
<evidence type="ECO:0000313" key="1">
    <source>
        <dbReference type="EMBL" id="CAH1773774.1"/>
    </source>
</evidence>
<dbReference type="EMBL" id="CAIIXF020000001">
    <property type="protein sequence ID" value="CAH1773774.1"/>
    <property type="molecule type" value="Genomic_DNA"/>
</dbReference>
<protein>
    <submittedName>
        <fullName evidence="1">Uncharacterized protein</fullName>
    </submittedName>
</protein>
<dbReference type="Proteomes" id="UP000749559">
    <property type="component" value="Unassembled WGS sequence"/>
</dbReference>
<evidence type="ECO:0000313" key="2">
    <source>
        <dbReference type="Proteomes" id="UP000749559"/>
    </source>
</evidence>
<name>A0A8J1UCW8_OWEFU</name>
<sequence length="231" mass="25243">TMKTTLTLTCAVLLFSICQGGVRREAAAGFESCEKKIMLEVEKGWVAQFKSQAMNDFCGMKQAEVNGGSDALASCGNDISADLIQNELIHWGIVLKEKEQECPGLNVDEKIFKYLTPNSVNKVNEMMQAMDALSPAERTCSREAEKKLEIAANSRVAEILADSNSEVTDICDEFINQWEINTIPELEKACNAPSAAMRTIALELPKTIKAIFSPLKGTTACDANATRAKIQ</sequence>
<feature type="non-terminal residue" evidence="1">
    <location>
        <position position="1"/>
    </location>
</feature>
<comment type="caution">
    <text evidence="1">The sequence shown here is derived from an EMBL/GenBank/DDBJ whole genome shotgun (WGS) entry which is preliminary data.</text>
</comment>
<proteinExistence type="predicted"/>
<keyword evidence="2" id="KW-1185">Reference proteome</keyword>
<reference evidence="1" key="1">
    <citation type="submission" date="2022-03" db="EMBL/GenBank/DDBJ databases">
        <authorList>
            <person name="Martin C."/>
        </authorList>
    </citation>
    <scope>NUCLEOTIDE SEQUENCE</scope>
</reference>
<accession>A0A8J1UCW8</accession>
<gene>
    <name evidence="1" type="ORF">OFUS_LOCUS1323</name>
</gene>